<name>A0ABY7GBW9_MYAAR</name>
<organism evidence="1 2">
    <name type="scientific">Mya arenaria</name>
    <name type="common">Soft-shell clam</name>
    <dbReference type="NCBI Taxonomy" id="6604"/>
    <lineage>
        <taxon>Eukaryota</taxon>
        <taxon>Metazoa</taxon>
        <taxon>Spiralia</taxon>
        <taxon>Lophotrochozoa</taxon>
        <taxon>Mollusca</taxon>
        <taxon>Bivalvia</taxon>
        <taxon>Autobranchia</taxon>
        <taxon>Heteroconchia</taxon>
        <taxon>Euheterodonta</taxon>
        <taxon>Imparidentia</taxon>
        <taxon>Neoheterodontei</taxon>
        <taxon>Myida</taxon>
        <taxon>Myoidea</taxon>
        <taxon>Myidae</taxon>
        <taxon>Mya</taxon>
    </lineage>
</organism>
<dbReference type="PANTHER" id="PTHR45749">
    <property type="match status" value="1"/>
</dbReference>
<evidence type="ECO:0008006" key="3">
    <source>
        <dbReference type="Google" id="ProtNLM"/>
    </source>
</evidence>
<keyword evidence="2" id="KW-1185">Reference proteome</keyword>
<feature type="non-terminal residue" evidence="1">
    <location>
        <position position="1"/>
    </location>
</feature>
<protein>
    <recommendedName>
        <fullName evidence="3">DUF4371 domain-containing protein</fullName>
    </recommendedName>
</protein>
<dbReference type="EMBL" id="CP111028">
    <property type="protein sequence ID" value="WAR31903.1"/>
    <property type="molecule type" value="Genomic_DNA"/>
</dbReference>
<reference evidence="1" key="1">
    <citation type="submission" date="2022-11" db="EMBL/GenBank/DDBJ databases">
        <title>Centuries of genome instability and evolution in soft-shell clam transmissible cancer (bioRxiv).</title>
        <authorList>
            <person name="Hart S.F.M."/>
            <person name="Yonemitsu M.A."/>
            <person name="Giersch R.M."/>
            <person name="Beal B.F."/>
            <person name="Arriagada G."/>
            <person name="Davis B.W."/>
            <person name="Ostrander E.A."/>
            <person name="Goff S.P."/>
            <person name="Metzger M.J."/>
        </authorList>
    </citation>
    <scope>NUCLEOTIDE SEQUENCE</scope>
    <source>
        <strain evidence="1">MELC-2E11</strain>
        <tissue evidence="1">Siphon/mantle</tissue>
    </source>
</reference>
<evidence type="ECO:0000313" key="1">
    <source>
        <dbReference type="EMBL" id="WAR31903.1"/>
    </source>
</evidence>
<dbReference type="PANTHER" id="PTHR45749:SF21">
    <property type="entry name" value="DUF4371 DOMAIN-CONTAINING PROTEIN"/>
    <property type="match status" value="1"/>
</dbReference>
<dbReference type="Proteomes" id="UP001164746">
    <property type="component" value="Chromosome 17"/>
</dbReference>
<gene>
    <name evidence="1" type="ORF">MAR_034445</name>
</gene>
<proteinExistence type="predicted"/>
<evidence type="ECO:0000313" key="2">
    <source>
        <dbReference type="Proteomes" id="UP001164746"/>
    </source>
</evidence>
<sequence length="488" mass="55108">MQNVEITTSLRVIQRIKMAKNVTITVHHKYYVKRLNKSDVPKNTTFLKGIAQQKSPNVEPISEPVKERPSPIVVDKCTPEESPSVTVKSSAQFEAVSLVPDNRKFAPINYEKDFSWLYFSVVSECNMCKFCEMFGTSCVSDKPFVKKGVKLGTHPARTLSIHKDSRYHKFAIKLKAVKSTQDSRSAVKQIFQCIDFIIKQKWAITENAEKLIRFVEDIGGKEQDIGGKELKAHLSSSSSVKYQSSGSITKMVKCMSDYLERKVLDDLRGQEFSLLADESSDVANRSQMINTHFIGFILLEKGTTECITKSIETFLQAKNIDMTNVRFTGFDGCNTMSVVQKVNHIEEVTHMSICSVHQLSKHRPALCLAHLIKRLPLLQNVDSRVLSLWKLFEFSPQKLAGHIHLSSTHQVVYEKDLLAITRAATTRLLSHLQSLAIFISRHPSKDLDFYGTAKTDTFIGHTTNMPALMNPVQLETELKSVSTTIYVK</sequence>
<accession>A0ABY7GBW9</accession>